<dbReference type="EMBL" id="QGKX02001621">
    <property type="protein sequence ID" value="KAF3503599.1"/>
    <property type="molecule type" value="Genomic_DNA"/>
</dbReference>
<dbReference type="CDD" id="cd00018">
    <property type="entry name" value="AP2"/>
    <property type="match status" value="1"/>
</dbReference>
<sequence length="451" mass="49785">MKMSYVFPWLWKVESRRLLWLLGLTFALIVTFQYVELPYSISSLFSSTKMPVSRNSTSLIGDRKHHNDNLTPAMVPSFSQNNATLVDDSDKEAAFQPSLPTSNSSPVKENATATAPVASVEAPAALPGLKPSPVKDNATVNVASAKVPAALPGLNQSPLKQNATLPTTSKVHDKNSTKEDVGDASPVVRFVPDIKENAKTTDSGVMSIYEMSKQLRRNRISHNRLAKKPKWVTKPDLELLQAKHEIENAPIDDKDPLLYAPLYHNVSIFKRGVRKRSWGKWVSEIREPRKKSRIWLGTFPSPEMAARAHDVAALSIKGTSATLNFPELVGSFPRPSSLSPRDIQAAALKAAHMEIIMTTSQSSFSSSLTSSSSLESLVSSSATGSEELEEIVELPSLGSNYDGTTQLSNEFIFFDSADFWVYPPHQLSERDYEMIPGSLSQYWDLPGLFNY</sequence>
<dbReference type="PANTHER" id="PTHR31985">
    <property type="entry name" value="ETHYLENE-RESPONSIVE TRANSCRIPTION FACTOR ERF042-RELATED"/>
    <property type="match status" value="1"/>
</dbReference>
<dbReference type="Gene3D" id="3.30.730.10">
    <property type="entry name" value="AP2/ERF domain"/>
    <property type="match status" value="1"/>
</dbReference>
<feature type="compositionally biased region" description="Polar residues" evidence="8">
    <location>
        <begin position="98"/>
        <end position="113"/>
    </location>
</feature>
<reference evidence="10" key="1">
    <citation type="submission" date="2019-12" db="EMBL/GenBank/DDBJ databases">
        <title>Genome sequencing and annotation of Brassica cretica.</title>
        <authorList>
            <person name="Studholme D.J."/>
            <person name="Sarris P."/>
        </authorList>
    </citation>
    <scope>NUCLEOTIDE SEQUENCE</scope>
    <source>
        <strain evidence="10">PFS-109/04</strain>
        <tissue evidence="10">Leaf</tissue>
    </source>
</reference>
<dbReference type="InterPro" id="IPR016177">
    <property type="entry name" value="DNA-bd_dom_sf"/>
</dbReference>
<dbReference type="SUPFAM" id="SSF54171">
    <property type="entry name" value="DNA-binding domain"/>
    <property type="match status" value="1"/>
</dbReference>
<keyword evidence="2" id="KW-0805">Transcription regulation</keyword>
<dbReference type="PANTHER" id="PTHR31985:SF213">
    <property type="entry name" value="ETHYLENE-RESPONSIVE TRANSCRIPTION FACTOR TINY"/>
    <property type="match status" value="1"/>
</dbReference>
<evidence type="ECO:0000256" key="5">
    <source>
        <dbReference type="ARBA" id="ARBA00023163"/>
    </source>
</evidence>
<dbReference type="GO" id="GO:0005634">
    <property type="term" value="C:nucleus"/>
    <property type="evidence" value="ECO:0007669"/>
    <property type="project" value="UniProtKB-SubCell"/>
</dbReference>
<dbReference type="InterPro" id="IPR001471">
    <property type="entry name" value="AP2/ERF_dom"/>
</dbReference>
<evidence type="ECO:0000256" key="4">
    <source>
        <dbReference type="ARBA" id="ARBA00023159"/>
    </source>
</evidence>
<protein>
    <recommendedName>
        <fullName evidence="9">AP2/ERF domain-containing protein</fullName>
    </recommendedName>
</protein>
<dbReference type="SMART" id="SM00380">
    <property type="entry name" value="AP2"/>
    <property type="match status" value="1"/>
</dbReference>
<feature type="region of interest" description="Disordered" evidence="8">
    <location>
        <begin position="90"/>
        <end position="114"/>
    </location>
</feature>
<keyword evidence="6" id="KW-0539">Nucleus</keyword>
<dbReference type="GO" id="GO:0003700">
    <property type="term" value="F:DNA-binding transcription factor activity"/>
    <property type="evidence" value="ECO:0007669"/>
    <property type="project" value="InterPro"/>
</dbReference>
<evidence type="ECO:0000313" key="11">
    <source>
        <dbReference type="Proteomes" id="UP000712600"/>
    </source>
</evidence>
<dbReference type="Pfam" id="PF00847">
    <property type="entry name" value="AP2"/>
    <property type="match status" value="1"/>
</dbReference>
<evidence type="ECO:0000256" key="3">
    <source>
        <dbReference type="ARBA" id="ARBA00023125"/>
    </source>
</evidence>
<dbReference type="GO" id="GO:0003677">
    <property type="term" value="F:DNA binding"/>
    <property type="evidence" value="ECO:0007669"/>
    <property type="project" value="UniProtKB-KW"/>
</dbReference>
<dbReference type="InterPro" id="IPR051032">
    <property type="entry name" value="AP2/ERF_TF_ERF_subfamily"/>
</dbReference>
<keyword evidence="3" id="KW-0238">DNA-binding</keyword>
<organism evidence="10 11">
    <name type="scientific">Brassica cretica</name>
    <name type="common">Mustard</name>
    <dbReference type="NCBI Taxonomy" id="69181"/>
    <lineage>
        <taxon>Eukaryota</taxon>
        <taxon>Viridiplantae</taxon>
        <taxon>Streptophyta</taxon>
        <taxon>Embryophyta</taxon>
        <taxon>Tracheophyta</taxon>
        <taxon>Spermatophyta</taxon>
        <taxon>Magnoliopsida</taxon>
        <taxon>eudicotyledons</taxon>
        <taxon>Gunneridae</taxon>
        <taxon>Pentapetalae</taxon>
        <taxon>rosids</taxon>
        <taxon>malvids</taxon>
        <taxon>Brassicales</taxon>
        <taxon>Brassicaceae</taxon>
        <taxon>Brassiceae</taxon>
        <taxon>Brassica</taxon>
    </lineage>
</organism>
<dbReference type="PRINTS" id="PR00367">
    <property type="entry name" value="ETHRSPELEMNT"/>
</dbReference>
<dbReference type="AlphaFoldDB" id="A0A8S9NR86"/>
<evidence type="ECO:0000256" key="8">
    <source>
        <dbReference type="SAM" id="MobiDB-lite"/>
    </source>
</evidence>
<name>A0A8S9NR86_BRACR</name>
<evidence type="ECO:0000259" key="9">
    <source>
        <dbReference type="PROSITE" id="PS51032"/>
    </source>
</evidence>
<comment type="caution">
    <text evidence="10">The sequence shown here is derived from an EMBL/GenBank/DDBJ whole genome shotgun (WGS) entry which is preliminary data.</text>
</comment>
<keyword evidence="5" id="KW-0804">Transcription</keyword>
<accession>A0A8S9NR86</accession>
<dbReference type="FunFam" id="3.30.730.10:FF:000001">
    <property type="entry name" value="Ethylene-responsive transcription factor 2"/>
    <property type="match status" value="1"/>
</dbReference>
<comment type="subcellular location">
    <subcellularLocation>
        <location evidence="1">Nucleus</location>
    </subcellularLocation>
</comment>
<dbReference type="PROSITE" id="PS51032">
    <property type="entry name" value="AP2_ERF"/>
    <property type="match status" value="1"/>
</dbReference>
<dbReference type="Proteomes" id="UP000712600">
    <property type="component" value="Unassembled WGS sequence"/>
</dbReference>
<evidence type="ECO:0000313" key="10">
    <source>
        <dbReference type="EMBL" id="KAF3503599.1"/>
    </source>
</evidence>
<dbReference type="InterPro" id="IPR036955">
    <property type="entry name" value="AP2/ERF_dom_sf"/>
</dbReference>
<gene>
    <name evidence="10" type="ORF">F2Q69_00039848</name>
</gene>
<evidence type="ECO:0000256" key="1">
    <source>
        <dbReference type="ARBA" id="ARBA00004123"/>
    </source>
</evidence>
<evidence type="ECO:0000256" key="7">
    <source>
        <dbReference type="ARBA" id="ARBA00024343"/>
    </source>
</evidence>
<evidence type="ECO:0000256" key="6">
    <source>
        <dbReference type="ARBA" id="ARBA00023242"/>
    </source>
</evidence>
<proteinExistence type="inferred from homology"/>
<keyword evidence="4" id="KW-0010">Activator</keyword>
<comment type="similarity">
    <text evidence="7">Belongs to the AP2/ERF transcription factor family. ERF subfamily.</text>
</comment>
<evidence type="ECO:0000256" key="2">
    <source>
        <dbReference type="ARBA" id="ARBA00023015"/>
    </source>
</evidence>
<feature type="domain" description="AP2/ERF" evidence="9">
    <location>
        <begin position="269"/>
        <end position="326"/>
    </location>
</feature>